<gene>
    <name evidence="1" type="ORF">RRG08_003845</name>
</gene>
<organism evidence="1 2">
    <name type="scientific">Elysia crispata</name>
    <name type="common">lettuce slug</name>
    <dbReference type="NCBI Taxonomy" id="231223"/>
    <lineage>
        <taxon>Eukaryota</taxon>
        <taxon>Metazoa</taxon>
        <taxon>Spiralia</taxon>
        <taxon>Lophotrochozoa</taxon>
        <taxon>Mollusca</taxon>
        <taxon>Gastropoda</taxon>
        <taxon>Heterobranchia</taxon>
        <taxon>Euthyneura</taxon>
        <taxon>Panpulmonata</taxon>
        <taxon>Sacoglossa</taxon>
        <taxon>Placobranchoidea</taxon>
        <taxon>Plakobranchidae</taxon>
        <taxon>Elysia</taxon>
    </lineage>
</organism>
<reference evidence="1" key="1">
    <citation type="journal article" date="2023" name="G3 (Bethesda)">
        <title>A reference genome for the long-term kleptoplast-retaining sea slug Elysia crispata morphotype clarki.</title>
        <authorList>
            <person name="Eastman K.E."/>
            <person name="Pendleton A.L."/>
            <person name="Shaikh M.A."/>
            <person name="Suttiyut T."/>
            <person name="Ogas R."/>
            <person name="Tomko P."/>
            <person name="Gavelis G."/>
            <person name="Widhalm J.R."/>
            <person name="Wisecaver J.H."/>
        </authorList>
    </citation>
    <scope>NUCLEOTIDE SEQUENCE</scope>
    <source>
        <strain evidence="1">ECLA1</strain>
    </source>
</reference>
<dbReference type="EMBL" id="JAWDGP010004135">
    <property type="protein sequence ID" value="KAK3767584.1"/>
    <property type="molecule type" value="Genomic_DNA"/>
</dbReference>
<accession>A0AAE0ZDT8</accession>
<comment type="caution">
    <text evidence="1">The sequence shown here is derived from an EMBL/GenBank/DDBJ whole genome shotgun (WGS) entry which is preliminary data.</text>
</comment>
<sequence length="90" mass="9928">MLDTLDLEFDLWLKSFDFLFRGAGLRLGHEFPGTRISKMNGSLSYLSVTSGRPTTTHPISDNMLSVVQGTGHNRLCTSLLLLLPFSSNSP</sequence>
<evidence type="ECO:0000313" key="1">
    <source>
        <dbReference type="EMBL" id="KAK3767584.1"/>
    </source>
</evidence>
<name>A0AAE0ZDT8_9GAST</name>
<proteinExistence type="predicted"/>
<keyword evidence="2" id="KW-1185">Reference proteome</keyword>
<dbReference type="AlphaFoldDB" id="A0AAE0ZDT8"/>
<protein>
    <submittedName>
        <fullName evidence="1">Uncharacterized protein</fullName>
    </submittedName>
</protein>
<dbReference type="Proteomes" id="UP001283361">
    <property type="component" value="Unassembled WGS sequence"/>
</dbReference>
<evidence type="ECO:0000313" key="2">
    <source>
        <dbReference type="Proteomes" id="UP001283361"/>
    </source>
</evidence>